<dbReference type="InterPro" id="IPR036388">
    <property type="entry name" value="WH-like_DNA-bd_sf"/>
</dbReference>
<dbReference type="EMBL" id="BIFT01000001">
    <property type="protein sequence ID" value="GCE28107.1"/>
    <property type="molecule type" value="Genomic_DNA"/>
</dbReference>
<dbReference type="SUPFAM" id="SSF46785">
    <property type="entry name" value="Winged helix' DNA-binding domain"/>
    <property type="match status" value="1"/>
</dbReference>
<organism evidence="6 7">
    <name type="scientific">Dictyobacter alpinus</name>
    <dbReference type="NCBI Taxonomy" id="2014873"/>
    <lineage>
        <taxon>Bacteria</taxon>
        <taxon>Bacillati</taxon>
        <taxon>Chloroflexota</taxon>
        <taxon>Ktedonobacteria</taxon>
        <taxon>Ktedonobacterales</taxon>
        <taxon>Dictyobacteraceae</taxon>
        <taxon>Dictyobacter</taxon>
    </lineage>
</organism>
<dbReference type="AlphaFoldDB" id="A0A402B9W5"/>
<dbReference type="OrthoDB" id="9785745at2"/>
<dbReference type="CDD" id="cd05466">
    <property type="entry name" value="PBP2_LTTR_substrate"/>
    <property type="match status" value="1"/>
</dbReference>
<dbReference type="RefSeq" id="WP_126628366.1">
    <property type="nucleotide sequence ID" value="NZ_BIFT01000001.1"/>
</dbReference>
<dbReference type="Proteomes" id="UP000287171">
    <property type="component" value="Unassembled WGS sequence"/>
</dbReference>
<evidence type="ECO:0000313" key="6">
    <source>
        <dbReference type="EMBL" id="GCE28107.1"/>
    </source>
</evidence>
<dbReference type="GO" id="GO:0003700">
    <property type="term" value="F:DNA-binding transcription factor activity"/>
    <property type="evidence" value="ECO:0007669"/>
    <property type="project" value="InterPro"/>
</dbReference>
<dbReference type="PRINTS" id="PR00039">
    <property type="entry name" value="HTHLYSR"/>
</dbReference>
<keyword evidence="2" id="KW-0805">Transcription regulation</keyword>
<evidence type="ECO:0000259" key="5">
    <source>
        <dbReference type="PROSITE" id="PS50931"/>
    </source>
</evidence>
<comment type="similarity">
    <text evidence="1">Belongs to the LysR transcriptional regulatory family.</text>
</comment>
<evidence type="ECO:0000256" key="2">
    <source>
        <dbReference type="ARBA" id="ARBA00023015"/>
    </source>
</evidence>
<gene>
    <name evidence="6" type="ORF">KDA_35910</name>
</gene>
<proteinExistence type="inferred from homology"/>
<dbReference type="GO" id="GO:0000976">
    <property type="term" value="F:transcription cis-regulatory region binding"/>
    <property type="evidence" value="ECO:0007669"/>
    <property type="project" value="TreeGrafter"/>
</dbReference>
<keyword evidence="3" id="KW-0238">DNA-binding</keyword>
<dbReference type="Pfam" id="PF03466">
    <property type="entry name" value="LysR_substrate"/>
    <property type="match status" value="1"/>
</dbReference>
<dbReference type="PANTHER" id="PTHR30126">
    <property type="entry name" value="HTH-TYPE TRANSCRIPTIONAL REGULATOR"/>
    <property type="match status" value="1"/>
</dbReference>
<dbReference type="Gene3D" id="3.40.190.290">
    <property type="match status" value="1"/>
</dbReference>
<dbReference type="PROSITE" id="PS50931">
    <property type="entry name" value="HTH_LYSR"/>
    <property type="match status" value="1"/>
</dbReference>
<dbReference type="InterPro" id="IPR000847">
    <property type="entry name" value="LysR_HTH_N"/>
</dbReference>
<accession>A0A402B9W5</accession>
<dbReference type="Gene3D" id="1.10.10.10">
    <property type="entry name" value="Winged helix-like DNA-binding domain superfamily/Winged helix DNA-binding domain"/>
    <property type="match status" value="1"/>
</dbReference>
<dbReference type="PANTHER" id="PTHR30126:SF100">
    <property type="entry name" value="LYSR-FAMILY TRANSCRIPTIONAL REGULATOR"/>
    <property type="match status" value="1"/>
</dbReference>
<dbReference type="FunFam" id="1.10.10.10:FF:000001">
    <property type="entry name" value="LysR family transcriptional regulator"/>
    <property type="match status" value="1"/>
</dbReference>
<evidence type="ECO:0000256" key="1">
    <source>
        <dbReference type="ARBA" id="ARBA00009437"/>
    </source>
</evidence>
<keyword evidence="7" id="KW-1185">Reference proteome</keyword>
<evidence type="ECO:0000256" key="4">
    <source>
        <dbReference type="ARBA" id="ARBA00023163"/>
    </source>
</evidence>
<name>A0A402B9W5_9CHLR</name>
<comment type="caution">
    <text evidence="6">The sequence shown here is derived from an EMBL/GenBank/DDBJ whole genome shotgun (WGS) entry which is preliminary data.</text>
</comment>
<keyword evidence="4" id="KW-0804">Transcription</keyword>
<evidence type="ECO:0000256" key="3">
    <source>
        <dbReference type="ARBA" id="ARBA00023125"/>
    </source>
</evidence>
<evidence type="ECO:0000313" key="7">
    <source>
        <dbReference type="Proteomes" id="UP000287171"/>
    </source>
</evidence>
<feature type="domain" description="HTH lysR-type" evidence="5">
    <location>
        <begin position="1"/>
        <end position="58"/>
    </location>
</feature>
<protein>
    <submittedName>
        <fullName evidence="6">LysR family transcriptional regulator</fullName>
    </submittedName>
</protein>
<dbReference type="InterPro" id="IPR005119">
    <property type="entry name" value="LysR_subst-bd"/>
</dbReference>
<dbReference type="SUPFAM" id="SSF53850">
    <property type="entry name" value="Periplasmic binding protein-like II"/>
    <property type="match status" value="1"/>
</dbReference>
<reference evidence="7" key="1">
    <citation type="submission" date="2018-12" db="EMBL/GenBank/DDBJ databases">
        <title>Tengunoibacter tsumagoiensis gen. nov., sp. nov., Dictyobacter kobayashii sp. nov., D. alpinus sp. nov., and D. joshuensis sp. nov. and description of Dictyobacteraceae fam. nov. within the order Ktedonobacterales isolated from Tengu-no-mugimeshi.</title>
        <authorList>
            <person name="Wang C.M."/>
            <person name="Zheng Y."/>
            <person name="Sakai Y."/>
            <person name="Toyoda A."/>
            <person name="Minakuchi Y."/>
            <person name="Abe K."/>
            <person name="Yokota A."/>
            <person name="Yabe S."/>
        </authorList>
    </citation>
    <scope>NUCLEOTIDE SEQUENCE [LARGE SCALE GENOMIC DNA]</scope>
    <source>
        <strain evidence="7">Uno16</strain>
    </source>
</reference>
<sequence length="295" mass="33324">MELRQLATFRQLARTLNFTRTATALNYVQSNVTAQIQALEEELGVRLFDRLGRRVALTEVGERLLRYAEQILDLSEEMYEVASTQEDPRGTLVVSAHEPLCTYLVPRLFYHLHNRYPHVNLQFRPAAAAEISRQVNEGTLDIAIILEQSVHSAKLVVQPLFPEPLCVIAAPWHPLVGIEQIKPVEMENETILLTEGRCSYRSLFEHSLARAGVQPAVVIEVTNAEAVKQCVMVGMGISVLPQMAVRAEVDQGKIAVLPWELQDAQLFVQMIWHKEKWLSPAMQALIAAVEQVEWQ</sequence>
<dbReference type="InterPro" id="IPR036390">
    <property type="entry name" value="WH_DNA-bd_sf"/>
</dbReference>
<dbReference type="Pfam" id="PF00126">
    <property type="entry name" value="HTH_1"/>
    <property type="match status" value="1"/>
</dbReference>